<dbReference type="InterPro" id="IPR019912">
    <property type="entry name" value="FMN_Rdtase_MsuE-like"/>
</dbReference>
<dbReference type="InterPro" id="IPR005025">
    <property type="entry name" value="FMN_Rdtase-like_dom"/>
</dbReference>
<dbReference type="InterPro" id="IPR029039">
    <property type="entry name" value="Flavoprotein-like_sf"/>
</dbReference>
<dbReference type="InterPro" id="IPR051814">
    <property type="entry name" value="NAD(P)H-dep_FMN_reductase"/>
</dbReference>
<gene>
    <name evidence="6" type="primary">msuE</name>
    <name evidence="6" type="ORF">ACIKP9_02810</name>
</gene>
<dbReference type="EMBL" id="JBIWXY010000001">
    <property type="protein sequence ID" value="MFJ5445152.1"/>
    <property type="molecule type" value="Genomic_DNA"/>
</dbReference>
<dbReference type="Gene3D" id="3.40.50.360">
    <property type="match status" value="1"/>
</dbReference>
<sequence>MSQKLKLVAVSGSLGKSSRTTTLLKAIVAELQDKLSLDVHLIELYQLGPLLGSSLSRLDLPKAAVDEVLQIEEADILVVATPVYRASVTGLFKHLFDFVGHEALINTPVFLAATGGSDRHALVIDHQLRPLFSFFQALTLPLGVYGSEQDFNELDLGGFAIASESLQARIALAVERALPSLQALDAAKSATEKARA</sequence>
<keyword evidence="7" id="KW-1185">Reference proteome</keyword>
<name>A0ABW8GJ85_9PROT</name>
<protein>
    <submittedName>
        <fullName evidence="6">FMN reductase</fullName>
        <ecNumber evidence="6">1.5.1.-</ecNumber>
    </submittedName>
</protein>
<comment type="similarity">
    <text evidence="1">Belongs to the SsuE family.</text>
</comment>
<evidence type="ECO:0000259" key="5">
    <source>
        <dbReference type="Pfam" id="PF03358"/>
    </source>
</evidence>
<feature type="domain" description="NADPH-dependent FMN reductase-like" evidence="5">
    <location>
        <begin position="6"/>
        <end position="149"/>
    </location>
</feature>
<dbReference type="PANTHER" id="PTHR43408">
    <property type="entry name" value="FMN REDUCTASE (NADPH)"/>
    <property type="match status" value="1"/>
</dbReference>
<dbReference type="EC" id="1.5.1.-" evidence="6"/>
<evidence type="ECO:0000256" key="1">
    <source>
        <dbReference type="ARBA" id="ARBA00005990"/>
    </source>
</evidence>
<keyword evidence="4 6" id="KW-0560">Oxidoreductase</keyword>
<keyword evidence="3" id="KW-0288">FMN</keyword>
<dbReference type="SUPFAM" id="SSF52218">
    <property type="entry name" value="Flavoproteins"/>
    <property type="match status" value="1"/>
</dbReference>
<dbReference type="Pfam" id="PF03358">
    <property type="entry name" value="FMN_red"/>
    <property type="match status" value="1"/>
</dbReference>
<organism evidence="6 7">
    <name type="scientific">Methylobacillus methanolivorans</name>
    <dbReference type="NCBI Taxonomy" id="1848927"/>
    <lineage>
        <taxon>Bacteria</taxon>
        <taxon>Pseudomonadati</taxon>
        <taxon>Pseudomonadota</taxon>
        <taxon>Betaproteobacteria</taxon>
        <taxon>Nitrosomonadales</taxon>
        <taxon>Methylophilaceae</taxon>
        <taxon>Methylobacillus</taxon>
    </lineage>
</organism>
<dbReference type="RefSeq" id="WP_400879017.1">
    <property type="nucleotide sequence ID" value="NZ_JBIWXY010000001.1"/>
</dbReference>
<comment type="caution">
    <text evidence="6">The sequence shown here is derived from an EMBL/GenBank/DDBJ whole genome shotgun (WGS) entry which is preliminary data.</text>
</comment>
<dbReference type="NCBIfam" id="TIGR03566">
    <property type="entry name" value="FMN_reduc_MsuE"/>
    <property type="match status" value="1"/>
</dbReference>
<proteinExistence type="inferred from homology"/>
<dbReference type="GO" id="GO:0016491">
    <property type="term" value="F:oxidoreductase activity"/>
    <property type="evidence" value="ECO:0007669"/>
    <property type="project" value="UniProtKB-KW"/>
</dbReference>
<evidence type="ECO:0000313" key="6">
    <source>
        <dbReference type="EMBL" id="MFJ5445152.1"/>
    </source>
</evidence>
<reference evidence="6 7" key="1">
    <citation type="submission" date="2024-11" db="EMBL/GenBank/DDBJ databases">
        <authorList>
            <person name="Kaparullina E.N."/>
            <person name="Delegan Y.A."/>
            <person name="Doronina N.V."/>
        </authorList>
    </citation>
    <scope>NUCLEOTIDE SEQUENCE [LARGE SCALE GENOMIC DNA]</scope>
    <source>
        <strain evidence="6 7">7sh_L</strain>
    </source>
</reference>
<keyword evidence="2" id="KW-0285">Flavoprotein</keyword>
<evidence type="ECO:0000256" key="2">
    <source>
        <dbReference type="ARBA" id="ARBA00022630"/>
    </source>
</evidence>
<evidence type="ECO:0000256" key="3">
    <source>
        <dbReference type="ARBA" id="ARBA00022643"/>
    </source>
</evidence>
<accession>A0ABW8GJ85</accession>
<evidence type="ECO:0000313" key="7">
    <source>
        <dbReference type="Proteomes" id="UP001617669"/>
    </source>
</evidence>
<dbReference type="PANTHER" id="PTHR43408:SF2">
    <property type="entry name" value="FMN REDUCTASE (NADPH)"/>
    <property type="match status" value="1"/>
</dbReference>
<dbReference type="Proteomes" id="UP001617669">
    <property type="component" value="Unassembled WGS sequence"/>
</dbReference>
<evidence type="ECO:0000256" key="4">
    <source>
        <dbReference type="ARBA" id="ARBA00023002"/>
    </source>
</evidence>